<organism evidence="2 3">
    <name type="scientific">Paraburkholderia kirstenboschensis</name>
    <dbReference type="NCBI Taxonomy" id="1245436"/>
    <lineage>
        <taxon>Bacteria</taxon>
        <taxon>Pseudomonadati</taxon>
        <taxon>Pseudomonadota</taxon>
        <taxon>Betaproteobacteria</taxon>
        <taxon>Burkholderiales</taxon>
        <taxon>Burkholderiaceae</taxon>
        <taxon>Paraburkholderia</taxon>
    </lineage>
</organism>
<proteinExistence type="predicted"/>
<sequence length="92" mass="9921">MVEDMYQLKREEQNGPVPNTFSGQDAQTLGGEVGDLGKGKVNSTEEQNFTQAFGMDALYRGSSSASKTWDKIVNAAGGFMQPAACPERRVTS</sequence>
<dbReference type="EMBL" id="CP136511">
    <property type="protein sequence ID" value="WOD13900.1"/>
    <property type="molecule type" value="Genomic_DNA"/>
</dbReference>
<feature type="region of interest" description="Disordered" evidence="1">
    <location>
        <begin position="1"/>
        <end position="41"/>
    </location>
</feature>
<evidence type="ECO:0000313" key="2">
    <source>
        <dbReference type="EMBL" id="WOD13900.1"/>
    </source>
</evidence>
<gene>
    <name evidence="2" type="ORF">RW095_08245</name>
</gene>
<keyword evidence="3" id="KW-1185">Reference proteome</keyword>
<feature type="compositionally biased region" description="Basic and acidic residues" evidence="1">
    <location>
        <begin position="1"/>
        <end position="13"/>
    </location>
</feature>
<name>A0ABZ0E9H3_9BURK</name>
<dbReference type="RefSeq" id="WP_317015609.1">
    <property type="nucleotide sequence ID" value="NZ_CP136511.1"/>
</dbReference>
<evidence type="ECO:0000313" key="3">
    <source>
        <dbReference type="Proteomes" id="UP001302652"/>
    </source>
</evidence>
<reference evidence="2 3" key="1">
    <citation type="submission" date="2023-10" db="EMBL/GenBank/DDBJ databases">
        <title>Surface-active antibiotics is a multifunctional adaptation for post-fire microbes.</title>
        <authorList>
            <person name="Liu M.D."/>
            <person name="Du Y."/>
            <person name="Koupaei S.K."/>
            <person name="Kim N.R."/>
            <person name="Zhang W."/>
            <person name="Traxler M.F."/>
        </authorList>
    </citation>
    <scope>NUCLEOTIDE SEQUENCE [LARGE SCALE GENOMIC DNA]</scope>
    <source>
        <strain evidence="2 3">F3</strain>
    </source>
</reference>
<dbReference type="Proteomes" id="UP001302652">
    <property type="component" value="Chromosome 3"/>
</dbReference>
<evidence type="ECO:0000256" key="1">
    <source>
        <dbReference type="SAM" id="MobiDB-lite"/>
    </source>
</evidence>
<feature type="compositionally biased region" description="Polar residues" evidence="1">
    <location>
        <begin position="16"/>
        <end position="27"/>
    </location>
</feature>
<accession>A0ABZ0E9H3</accession>
<protein>
    <submittedName>
        <fullName evidence="2">Uncharacterized protein</fullName>
    </submittedName>
</protein>